<gene>
    <name evidence="6" type="ORF">ETQ85_24535</name>
</gene>
<proteinExistence type="predicted"/>
<dbReference type="InterPro" id="IPR001509">
    <property type="entry name" value="Epimerase_deHydtase"/>
</dbReference>
<dbReference type="EMBL" id="SDKK01000042">
    <property type="protein sequence ID" value="TYC51395.1"/>
    <property type="molecule type" value="Genomic_DNA"/>
</dbReference>
<comment type="cofactor">
    <cofactor evidence="1">
        <name>NAD(+)</name>
        <dbReference type="ChEBI" id="CHEBI:57540"/>
    </cofactor>
</comment>
<organism evidence="6 7">
    <name type="scientific">Zoogloea oleivorans</name>
    <dbReference type="NCBI Taxonomy" id="1552750"/>
    <lineage>
        <taxon>Bacteria</taxon>
        <taxon>Pseudomonadati</taxon>
        <taxon>Pseudomonadota</taxon>
        <taxon>Betaproteobacteria</taxon>
        <taxon>Rhodocyclales</taxon>
        <taxon>Zoogloeaceae</taxon>
        <taxon>Zoogloea</taxon>
    </lineage>
</organism>
<dbReference type="GO" id="GO:0042732">
    <property type="term" value="P:D-xylose metabolic process"/>
    <property type="evidence" value="ECO:0007669"/>
    <property type="project" value="InterPro"/>
</dbReference>
<dbReference type="Proteomes" id="UP000389128">
    <property type="component" value="Unassembled WGS sequence"/>
</dbReference>
<keyword evidence="7" id="KW-1185">Reference proteome</keyword>
<dbReference type="GO" id="GO:0005737">
    <property type="term" value="C:cytoplasm"/>
    <property type="evidence" value="ECO:0007669"/>
    <property type="project" value="TreeGrafter"/>
</dbReference>
<dbReference type="Gene3D" id="3.40.50.720">
    <property type="entry name" value="NAD(P)-binding Rossmann-like Domain"/>
    <property type="match status" value="1"/>
</dbReference>
<keyword evidence="3" id="KW-0520">NAD</keyword>
<evidence type="ECO:0000256" key="2">
    <source>
        <dbReference type="ARBA" id="ARBA00022793"/>
    </source>
</evidence>
<evidence type="ECO:0000259" key="5">
    <source>
        <dbReference type="Pfam" id="PF01370"/>
    </source>
</evidence>
<feature type="domain" description="NAD-dependent epimerase/dehydratase" evidence="5">
    <location>
        <begin position="3"/>
        <end position="50"/>
    </location>
</feature>
<comment type="caution">
    <text evidence="6">The sequence shown here is derived from an EMBL/GenBank/DDBJ whole genome shotgun (WGS) entry which is preliminary data.</text>
</comment>
<name>A0A6C2CDS2_9RHOO</name>
<keyword evidence="2" id="KW-0210">Decarboxylase</keyword>
<reference evidence="6 7" key="1">
    <citation type="submission" date="2019-01" db="EMBL/GenBank/DDBJ databases">
        <title>Zoogloea oleivorans genome sequencing and assembly.</title>
        <authorList>
            <person name="Tancsics A."/>
            <person name="Farkas M."/>
            <person name="Kriszt B."/>
            <person name="Maroti G."/>
            <person name="Horvath B."/>
        </authorList>
    </citation>
    <scope>NUCLEOTIDE SEQUENCE [LARGE SCALE GENOMIC DNA]</scope>
    <source>
        <strain evidence="6 7">Buc</strain>
    </source>
</reference>
<evidence type="ECO:0000256" key="1">
    <source>
        <dbReference type="ARBA" id="ARBA00001911"/>
    </source>
</evidence>
<dbReference type="PANTHER" id="PTHR43078:SF6">
    <property type="entry name" value="UDP-GLUCURONIC ACID DECARBOXYLASE 1"/>
    <property type="match status" value="1"/>
</dbReference>
<dbReference type="InterPro" id="IPR044516">
    <property type="entry name" value="UXS-like"/>
</dbReference>
<evidence type="ECO:0000313" key="7">
    <source>
        <dbReference type="Proteomes" id="UP000389128"/>
    </source>
</evidence>
<dbReference type="AlphaFoldDB" id="A0A6C2CDS2"/>
<dbReference type="PANTHER" id="PTHR43078">
    <property type="entry name" value="UDP-GLUCURONIC ACID DECARBOXYLASE-RELATED"/>
    <property type="match status" value="1"/>
</dbReference>
<sequence length="135" mass="15112">MQRDDGRVVSNFVTRILDGTPIDIYGEGHQTRCFCYVDDMIEALIALMISDCATPVNLGSDREVSVTALAHLIGRVLKMPVYLRHTSALIDDPQERRPDLEKCHRVLGWQATTELEVGLLKTAAFFAQMQEPSHA</sequence>
<dbReference type="GO" id="GO:0048040">
    <property type="term" value="F:UDP-glucuronate decarboxylase activity"/>
    <property type="evidence" value="ECO:0007669"/>
    <property type="project" value="TreeGrafter"/>
</dbReference>
<evidence type="ECO:0000256" key="4">
    <source>
        <dbReference type="ARBA" id="ARBA00023239"/>
    </source>
</evidence>
<evidence type="ECO:0000313" key="6">
    <source>
        <dbReference type="EMBL" id="TYC51395.1"/>
    </source>
</evidence>
<protein>
    <submittedName>
        <fullName evidence="6">NAD-dependent epimerase/dehydratase family protein</fullName>
    </submittedName>
</protein>
<dbReference type="InterPro" id="IPR036291">
    <property type="entry name" value="NAD(P)-bd_dom_sf"/>
</dbReference>
<dbReference type="SUPFAM" id="SSF51735">
    <property type="entry name" value="NAD(P)-binding Rossmann-fold domains"/>
    <property type="match status" value="1"/>
</dbReference>
<keyword evidence="4" id="KW-0456">Lyase</keyword>
<evidence type="ECO:0000256" key="3">
    <source>
        <dbReference type="ARBA" id="ARBA00023027"/>
    </source>
</evidence>
<dbReference type="OrthoDB" id="9802815at2"/>
<dbReference type="Pfam" id="PF01370">
    <property type="entry name" value="Epimerase"/>
    <property type="match status" value="1"/>
</dbReference>
<dbReference type="GO" id="GO:0070403">
    <property type="term" value="F:NAD+ binding"/>
    <property type="evidence" value="ECO:0007669"/>
    <property type="project" value="InterPro"/>
</dbReference>
<accession>A0A6C2CDS2</accession>